<dbReference type="InterPro" id="IPR022214">
    <property type="entry name" value="MZT1"/>
</dbReference>
<evidence type="ECO:0000313" key="2">
    <source>
        <dbReference type="Proteomes" id="UP001140217"/>
    </source>
</evidence>
<dbReference type="Proteomes" id="UP001140217">
    <property type="component" value="Unassembled WGS sequence"/>
</dbReference>
<gene>
    <name evidence="1" type="ORF">H4R18_002086</name>
</gene>
<sequence>MSSYAHDTDPLEVLRQLAAEVGAGLTKPQIAVALRLLRQGVNPTALVAITQELRREARAAADQPADRRTPQH</sequence>
<dbReference type="GO" id="GO:0000931">
    <property type="term" value="C:gamma-tubulin ring complex"/>
    <property type="evidence" value="ECO:0007669"/>
    <property type="project" value="InterPro"/>
</dbReference>
<dbReference type="Pfam" id="PF12554">
    <property type="entry name" value="MOZART1"/>
    <property type="match status" value="1"/>
</dbReference>
<keyword evidence="2" id="KW-1185">Reference proteome</keyword>
<evidence type="ECO:0000313" key="1">
    <source>
        <dbReference type="EMBL" id="KAJ2782769.1"/>
    </source>
</evidence>
<dbReference type="AlphaFoldDB" id="A0A9W8LKK5"/>
<protein>
    <recommendedName>
        <fullName evidence="3">Mitotic-spindle organizing protein 1</fullName>
    </recommendedName>
</protein>
<dbReference type="OrthoDB" id="48571at2759"/>
<proteinExistence type="predicted"/>
<dbReference type="EMBL" id="JANBUL010000063">
    <property type="protein sequence ID" value="KAJ2782769.1"/>
    <property type="molecule type" value="Genomic_DNA"/>
</dbReference>
<reference evidence="1" key="1">
    <citation type="submission" date="2022-07" db="EMBL/GenBank/DDBJ databases">
        <title>Phylogenomic reconstructions and comparative analyses of Kickxellomycotina fungi.</title>
        <authorList>
            <person name="Reynolds N.K."/>
            <person name="Stajich J.E."/>
            <person name="Barry K."/>
            <person name="Grigoriev I.V."/>
            <person name="Crous P."/>
            <person name="Smith M.E."/>
        </authorList>
    </citation>
    <scope>NUCLEOTIDE SEQUENCE</scope>
    <source>
        <strain evidence="1">NBRC 105414</strain>
    </source>
</reference>
<organism evidence="1 2">
    <name type="scientific">Coemansia javaensis</name>
    <dbReference type="NCBI Taxonomy" id="2761396"/>
    <lineage>
        <taxon>Eukaryota</taxon>
        <taxon>Fungi</taxon>
        <taxon>Fungi incertae sedis</taxon>
        <taxon>Zoopagomycota</taxon>
        <taxon>Kickxellomycotina</taxon>
        <taxon>Kickxellomycetes</taxon>
        <taxon>Kickxellales</taxon>
        <taxon>Kickxellaceae</taxon>
        <taxon>Coemansia</taxon>
    </lineage>
</organism>
<dbReference type="GO" id="GO:0033566">
    <property type="term" value="P:gamma-tubulin complex localization"/>
    <property type="evidence" value="ECO:0007669"/>
    <property type="project" value="InterPro"/>
</dbReference>
<name>A0A9W8LKK5_9FUNG</name>
<accession>A0A9W8LKK5</accession>
<comment type="caution">
    <text evidence="1">The sequence shown here is derived from an EMBL/GenBank/DDBJ whole genome shotgun (WGS) entry which is preliminary data.</text>
</comment>
<evidence type="ECO:0008006" key="3">
    <source>
        <dbReference type="Google" id="ProtNLM"/>
    </source>
</evidence>